<dbReference type="InterPro" id="IPR001011">
    <property type="entry name" value="Acid_Pase_classA_bac"/>
</dbReference>
<dbReference type="EC" id="3.1.3.2" evidence="4 8"/>
<gene>
    <name evidence="11" type="ORF">ABXS05_33650</name>
</gene>
<dbReference type="InterPro" id="IPR000326">
    <property type="entry name" value="PAP2/HPO"/>
</dbReference>
<dbReference type="Pfam" id="PF01569">
    <property type="entry name" value="PAP2"/>
    <property type="match status" value="1"/>
</dbReference>
<evidence type="ECO:0000256" key="2">
    <source>
        <dbReference type="ARBA" id="ARBA00004418"/>
    </source>
</evidence>
<keyword evidence="12" id="KW-1185">Reference proteome</keyword>
<accession>A0ABV3PXX1</accession>
<evidence type="ECO:0000256" key="4">
    <source>
        <dbReference type="ARBA" id="ARBA00012646"/>
    </source>
</evidence>
<comment type="subcellular location">
    <subcellularLocation>
        <location evidence="2">Periplasm</location>
    </subcellularLocation>
</comment>
<comment type="caution">
    <text evidence="11">The sequence shown here is derived from an EMBL/GenBank/DDBJ whole genome shotgun (WGS) entry which is preliminary data.</text>
</comment>
<keyword evidence="6" id="KW-0574">Periplasm</keyword>
<dbReference type="InterPro" id="IPR036938">
    <property type="entry name" value="PAP2/HPO_sf"/>
</dbReference>
<evidence type="ECO:0000259" key="10">
    <source>
        <dbReference type="SMART" id="SM00014"/>
    </source>
</evidence>
<dbReference type="Gene3D" id="1.20.144.10">
    <property type="entry name" value="Phosphatidic acid phosphatase type 2/haloperoxidase"/>
    <property type="match status" value="1"/>
</dbReference>
<protein>
    <recommendedName>
        <fullName evidence="4 8">Acid phosphatase</fullName>
        <ecNumber evidence="4 8">3.1.3.2</ecNumber>
    </recommendedName>
</protein>
<comment type="similarity">
    <text evidence="3 8">Belongs to the class A bacterial acid phosphatase family.</text>
</comment>
<evidence type="ECO:0000256" key="7">
    <source>
        <dbReference type="ARBA" id="ARBA00022801"/>
    </source>
</evidence>
<dbReference type="Proteomes" id="UP001555786">
    <property type="component" value="Unassembled WGS sequence"/>
</dbReference>
<dbReference type="SUPFAM" id="SSF48317">
    <property type="entry name" value="Acid phosphatase/Vanadium-dependent haloperoxidase"/>
    <property type="match status" value="1"/>
</dbReference>
<dbReference type="PRINTS" id="PR00483">
    <property type="entry name" value="BACPHPHTASE"/>
</dbReference>
<evidence type="ECO:0000256" key="8">
    <source>
        <dbReference type="PIRNR" id="PIRNR000897"/>
    </source>
</evidence>
<feature type="chain" id="PRO_5045964863" description="Acid phosphatase" evidence="9">
    <location>
        <begin position="43"/>
        <end position="292"/>
    </location>
</feature>
<feature type="signal peptide" evidence="9">
    <location>
        <begin position="1"/>
        <end position="42"/>
    </location>
</feature>
<dbReference type="InterPro" id="IPR018296">
    <property type="entry name" value="Acid_Pase_classA_bac_CS"/>
</dbReference>
<feature type="domain" description="Phosphatidic acid phosphatase type 2/haloperoxidase" evidence="10">
    <location>
        <begin position="138"/>
        <end position="252"/>
    </location>
</feature>
<evidence type="ECO:0000256" key="5">
    <source>
        <dbReference type="ARBA" id="ARBA00022729"/>
    </source>
</evidence>
<proteinExistence type="inferred from homology"/>
<comment type="catalytic activity">
    <reaction evidence="1 8">
        <text>a phosphate monoester + H2O = an alcohol + phosphate</text>
        <dbReference type="Rhea" id="RHEA:15017"/>
        <dbReference type="ChEBI" id="CHEBI:15377"/>
        <dbReference type="ChEBI" id="CHEBI:30879"/>
        <dbReference type="ChEBI" id="CHEBI:43474"/>
        <dbReference type="ChEBI" id="CHEBI:67140"/>
        <dbReference type="EC" id="3.1.3.2"/>
    </reaction>
</comment>
<evidence type="ECO:0000256" key="3">
    <source>
        <dbReference type="ARBA" id="ARBA00009017"/>
    </source>
</evidence>
<name>A0ABV3PXX1_9HYPH</name>
<dbReference type="CDD" id="cd03397">
    <property type="entry name" value="PAP2_acid_phosphatase"/>
    <property type="match status" value="1"/>
</dbReference>
<reference evidence="11 12" key="1">
    <citation type="submission" date="2024-07" db="EMBL/GenBank/DDBJ databases">
        <title>Description of Labrys sedimenti sp. nov., isolated from a diclofenac-degrading enrichment culture.</title>
        <authorList>
            <person name="Tancsics A."/>
            <person name="Csepanyi A."/>
        </authorList>
    </citation>
    <scope>NUCLEOTIDE SEQUENCE [LARGE SCALE GENOMIC DNA]</scope>
    <source>
        <strain evidence="11 12">LMG 23578</strain>
    </source>
</reference>
<dbReference type="PIRSF" id="PIRSF000897">
    <property type="entry name" value="Acid_Ptase_ClsA"/>
    <property type="match status" value="1"/>
</dbReference>
<dbReference type="RefSeq" id="WP_367626912.1">
    <property type="nucleotide sequence ID" value="NZ_JBFNQD010000029.1"/>
</dbReference>
<organism evidence="11 12">
    <name type="scientific">Labrys neptuniae</name>
    <dbReference type="NCBI Taxonomy" id="376174"/>
    <lineage>
        <taxon>Bacteria</taxon>
        <taxon>Pseudomonadati</taxon>
        <taxon>Pseudomonadota</taxon>
        <taxon>Alphaproteobacteria</taxon>
        <taxon>Hyphomicrobiales</taxon>
        <taxon>Xanthobacteraceae</taxon>
        <taxon>Labrys</taxon>
    </lineage>
</organism>
<evidence type="ECO:0000256" key="6">
    <source>
        <dbReference type="ARBA" id="ARBA00022764"/>
    </source>
</evidence>
<evidence type="ECO:0000313" key="11">
    <source>
        <dbReference type="EMBL" id="MEW9310531.1"/>
    </source>
</evidence>
<evidence type="ECO:0000256" key="9">
    <source>
        <dbReference type="SAM" id="SignalP"/>
    </source>
</evidence>
<dbReference type="SMART" id="SM00014">
    <property type="entry name" value="acidPPc"/>
    <property type="match status" value="1"/>
</dbReference>
<dbReference type="EMBL" id="JBFNQD010000029">
    <property type="protein sequence ID" value="MEW9310531.1"/>
    <property type="molecule type" value="Genomic_DNA"/>
</dbReference>
<keyword evidence="7 8" id="KW-0378">Hydrolase</keyword>
<keyword evidence="5 9" id="KW-0732">Signal</keyword>
<evidence type="ECO:0000256" key="1">
    <source>
        <dbReference type="ARBA" id="ARBA00000032"/>
    </source>
</evidence>
<dbReference type="PROSITE" id="PS01157">
    <property type="entry name" value="ACID_PHOSPH_CL_A"/>
    <property type="match status" value="1"/>
</dbReference>
<evidence type="ECO:0000313" key="12">
    <source>
        <dbReference type="Proteomes" id="UP001555786"/>
    </source>
</evidence>
<sequence length="292" mass="31333">MNDRSVISMTLKGMEMSMTGNAVRAAGVSALALLALCGQALAQSGEAQPNITDPHFKIAPGYLKKTDLPDSLILLGPPPEKYSAALARDEEARKATISLRGTARWKLAYTDADLAFPQAADNFSCAMDIKIDEKQTPRLYAMMRKMLSDLGLSTYGVKNKYNRVRPFVVHNEATCRADQEAILRTDGSYPSGHTAAGWGWALVFAQISPERSNELFKRGIAFGQSRVICDAHWQSDVDAGRIMGAATVARLQTNATFLADLEAAKAEVAAAKAKHAVPTADCAAEGIALSGQ</sequence>